<evidence type="ECO:0008006" key="3">
    <source>
        <dbReference type="Google" id="ProtNLM"/>
    </source>
</evidence>
<evidence type="ECO:0000313" key="2">
    <source>
        <dbReference type="Proteomes" id="UP000601108"/>
    </source>
</evidence>
<dbReference type="AlphaFoldDB" id="A0A918JXX0"/>
<protein>
    <recommendedName>
        <fullName evidence="3">DinB family protein</fullName>
    </recommendedName>
</protein>
<sequence>MYITSKSTMKKIIISSINHNLNNAIALLRLIKTPIYQDDSVGPYYSSIGSHIRHILDFFECIVNGLDSNNIDLTVRKRDGLLSRDKEFAIEYICKLQETLFSYVDVNTNYLIHVTDNMGKGKVTVNYTLESIMSHANSHAMHHYAIIGYILHNLDIEIKIPGFGYNPTTPINKREGA</sequence>
<name>A0A918JXX0_9FLAO</name>
<accession>A0A918JXX0</accession>
<dbReference type="Proteomes" id="UP000601108">
    <property type="component" value="Unassembled WGS sequence"/>
</dbReference>
<dbReference type="EMBL" id="BMWS01000026">
    <property type="protein sequence ID" value="GGX28439.1"/>
    <property type="molecule type" value="Genomic_DNA"/>
</dbReference>
<proteinExistence type="predicted"/>
<keyword evidence="2" id="KW-1185">Reference proteome</keyword>
<reference evidence="1 2" key="1">
    <citation type="journal article" date="2014" name="Int. J. Syst. Evol. Microbiol.">
        <title>Complete genome sequence of Corynebacterium casei LMG S-19264T (=DSM 44701T), isolated from a smear-ripened cheese.</title>
        <authorList>
            <consortium name="US DOE Joint Genome Institute (JGI-PGF)"/>
            <person name="Walter F."/>
            <person name="Albersmeier A."/>
            <person name="Kalinowski J."/>
            <person name="Ruckert C."/>
        </authorList>
    </citation>
    <scope>NUCLEOTIDE SEQUENCE [LARGE SCALE GENOMIC DNA]</scope>
    <source>
        <strain evidence="1 2">KCTC 12285</strain>
    </source>
</reference>
<dbReference type="Gene3D" id="1.20.120.450">
    <property type="entry name" value="dinb family like domain"/>
    <property type="match status" value="1"/>
</dbReference>
<comment type="caution">
    <text evidence="1">The sequence shown here is derived from an EMBL/GenBank/DDBJ whole genome shotgun (WGS) entry which is preliminary data.</text>
</comment>
<dbReference type="SUPFAM" id="SSF109854">
    <property type="entry name" value="DinB/YfiT-like putative metalloenzymes"/>
    <property type="match status" value="1"/>
</dbReference>
<gene>
    <name evidence="1" type="ORF">GCM10007384_32050</name>
</gene>
<evidence type="ECO:0000313" key="1">
    <source>
        <dbReference type="EMBL" id="GGX28439.1"/>
    </source>
</evidence>
<organism evidence="1 2">
    <name type="scientific">Aquimarina muelleri</name>
    <dbReference type="NCBI Taxonomy" id="279356"/>
    <lineage>
        <taxon>Bacteria</taxon>
        <taxon>Pseudomonadati</taxon>
        <taxon>Bacteroidota</taxon>
        <taxon>Flavobacteriia</taxon>
        <taxon>Flavobacteriales</taxon>
        <taxon>Flavobacteriaceae</taxon>
        <taxon>Aquimarina</taxon>
    </lineage>
</organism>
<dbReference type="InterPro" id="IPR034660">
    <property type="entry name" value="DinB/YfiT-like"/>
</dbReference>